<comment type="caution">
    <text evidence="1">The sequence shown here is derived from an EMBL/GenBank/DDBJ whole genome shotgun (WGS) entry which is preliminary data.</text>
</comment>
<accession>A0A844HSI2</accession>
<reference evidence="1 2" key="1">
    <citation type="submission" date="2019-11" db="EMBL/GenBank/DDBJ databases">
        <authorList>
            <person name="Dong K."/>
        </authorList>
    </citation>
    <scope>NUCLEOTIDE SEQUENCE [LARGE SCALE GENOMIC DNA]</scope>
    <source>
        <strain evidence="1 2">NBRC 112902</strain>
    </source>
</reference>
<name>A0A844HSI2_9RHOB</name>
<dbReference type="Proteomes" id="UP000449846">
    <property type="component" value="Unassembled WGS sequence"/>
</dbReference>
<protein>
    <submittedName>
        <fullName evidence="1">Uncharacterized protein</fullName>
    </submittedName>
</protein>
<proteinExistence type="predicted"/>
<dbReference type="EMBL" id="WMIG01000026">
    <property type="protein sequence ID" value="MTH62119.1"/>
    <property type="molecule type" value="Genomic_DNA"/>
</dbReference>
<evidence type="ECO:0000313" key="1">
    <source>
        <dbReference type="EMBL" id="MTH62119.1"/>
    </source>
</evidence>
<gene>
    <name evidence="1" type="ORF">GL300_23250</name>
</gene>
<dbReference type="AlphaFoldDB" id="A0A844HSI2"/>
<evidence type="ECO:0000313" key="2">
    <source>
        <dbReference type="Proteomes" id="UP000449846"/>
    </source>
</evidence>
<dbReference type="RefSeq" id="WP_155042070.1">
    <property type="nucleotide sequence ID" value="NZ_WMIG01000026.1"/>
</dbReference>
<organism evidence="1 2">
    <name type="scientific">Paracoccus litorisediminis</name>
    <dbReference type="NCBI Taxonomy" id="2006130"/>
    <lineage>
        <taxon>Bacteria</taxon>
        <taxon>Pseudomonadati</taxon>
        <taxon>Pseudomonadota</taxon>
        <taxon>Alphaproteobacteria</taxon>
        <taxon>Rhodobacterales</taxon>
        <taxon>Paracoccaceae</taxon>
        <taxon>Paracoccus</taxon>
    </lineage>
</organism>
<keyword evidence="2" id="KW-1185">Reference proteome</keyword>
<sequence length="71" mass="7531">MKLFVLGSGSIATHDIALSTGQSIALFEANEPGGSAIVANLRGPSMRINWRDALGLIDWSDAISDTIVWAM</sequence>